<evidence type="ECO:0000313" key="1">
    <source>
        <dbReference type="EMBL" id="PZQ45688.1"/>
    </source>
</evidence>
<organism evidence="1 2">
    <name type="scientific">Micavibrio aeruginosavorus</name>
    <dbReference type="NCBI Taxonomy" id="349221"/>
    <lineage>
        <taxon>Bacteria</taxon>
        <taxon>Pseudomonadati</taxon>
        <taxon>Bdellovibrionota</taxon>
        <taxon>Bdellovibrionia</taxon>
        <taxon>Bdellovibrionales</taxon>
        <taxon>Pseudobdellovibrionaceae</taxon>
        <taxon>Micavibrio</taxon>
    </lineage>
</organism>
<name>A0A2W5MZ93_9BACT</name>
<dbReference type="Proteomes" id="UP000249417">
    <property type="component" value="Unassembled WGS sequence"/>
</dbReference>
<dbReference type="EMBL" id="QFQB01000041">
    <property type="protein sequence ID" value="PZQ45688.1"/>
    <property type="molecule type" value="Genomic_DNA"/>
</dbReference>
<protein>
    <submittedName>
        <fullName evidence="1">Uncharacterized protein</fullName>
    </submittedName>
</protein>
<sequence>MKGPEYSLPPSLTYVDAHGVERDHSRIRWWAEREDGLGALIDRPEISDDRFKKKHENGIMRLRERFAYASEKPLFVGHYYMSGPPRLIGGANAACLDFKNHVVAYRWNEGDKGFSSDRLVYV</sequence>
<accession>A0A2W5MZ93</accession>
<evidence type="ECO:0000313" key="2">
    <source>
        <dbReference type="Proteomes" id="UP000249417"/>
    </source>
</evidence>
<reference evidence="1 2" key="1">
    <citation type="submission" date="2017-08" db="EMBL/GenBank/DDBJ databases">
        <title>Infants hospitalized years apart are colonized by the same room-sourced microbial strains.</title>
        <authorList>
            <person name="Brooks B."/>
            <person name="Olm M.R."/>
            <person name="Firek B.A."/>
            <person name="Baker R."/>
            <person name="Thomas B.C."/>
            <person name="Morowitz M.J."/>
            <person name="Banfield J.F."/>
        </authorList>
    </citation>
    <scope>NUCLEOTIDE SEQUENCE [LARGE SCALE GENOMIC DNA]</scope>
    <source>
        <strain evidence="1">S2_005_002_R2_29</strain>
    </source>
</reference>
<comment type="caution">
    <text evidence="1">The sequence shown here is derived from an EMBL/GenBank/DDBJ whole genome shotgun (WGS) entry which is preliminary data.</text>
</comment>
<proteinExistence type="predicted"/>
<dbReference type="AlphaFoldDB" id="A0A2W5MZ93"/>
<gene>
    <name evidence="1" type="ORF">DI551_06675</name>
</gene>